<dbReference type="GO" id="GO:0004558">
    <property type="term" value="F:alpha-1,4-glucosidase activity"/>
    <property type="evidence" value="ECO:0007669"/>
    <property type="project" value="UniProtKB-EC"/>
</dbReference>
<dbReference type="SUPFAM" id="SSF51445">
    <property type="entry name" value="(Trans)glycosidases"/>
    <property type="match status" value="1"/>
</dbReference>
<dbReference type="SUPFAM" id="SSF51011">
    <property type="entry name" value="Glycosyl hydrolase domain"/>
    <property type="match status" value="1"/>
</dbReference>
<accession>A0A154PFJ5</accession>
<proteinExistence type="inferred from homology"/>
<dbReference type="EC" id="3.2.1.20" evidence="3"/>
<dbReference type="OMA" id="STYHYWA"/>
<dbReference type="InterPro" id="IPR045857">
    <property type="entry name" value="O16G_dom_2"/>
</dbReference>
<dbReference type="Gene3D" id="3.20.20.80">
    <property type="entry name" value="Glycosidases"/>
    <property type="match status" value="2"/>
</dbReference>
<evidence type="ECO:0000256" key="3">
    <source>
        <dbReference type="ARBA" id="ARBA00012741"/>
    </source>
</evidence>
<sequence length="574" mass="65157">MKSTGCIVILLFATLVLASAEVRNKGWWKNMVFYQIYPRSFMDSDGDGIGDLKGITSKLQHFKDSGVGAIWLSPINKSPMVDNGYDISDFKDIDKTFGKLSDFDDLIKKAKELGLKVILDLVPNHTSDDHYWFQMSVKREGKYADYYIWSDGKNNKKSPPNNWASVFNNSGWTLHQTRNQYYFHQFYPQQPDLNYNNPEVQLEMKAIMRYWLDKGLDGFRIDAVPHLFETNLDKDEPPSNIPGAKPGEHLYLNHIYTKDQPETYKLIQSWREFVDKYAEENKRDEIVLMTEAYTSWNNTIAYYNYGSNVPFNFKFITDANSTSTAQNFKNITDSWLRLMPKGSTANWVMGNHDRNRVATRYPGRPDQMTMLAMILPGVVVTYYGEEIGMVDGTTIISDFRDGCRTPFQWNDSTSAGFSSSSKPWLPVNPDYKTLNLDKQTTDNVSHYNLYKKLIKLRNSLVALKNGDVQTHVLNNEVFIVTRNTEDESVALLINFSSNSTVIDLTQVLKGKKAEVKLSDVKSNLTLNTAVTMNAFNVPAKGSVVLIAQPSGASSIAGISLTSVLLMAFVPLFRP</sequence>
<evidence type="ECO:0000256" key="6">
    <source>
        <dbReference type="SAM" id="SignalP"/>
    </source>
</evidence>
<dbReference type="Proteomes" id="UP000076502">
    <property type="component" value="Unassembled WGS sequence"/>
</dbReference>
<gene>
    <name evidence="8" type="ORF">WN55_00339</name>
</gene>
<dbReference type="Gene3D" id="3.90.400.10">
    <property type="entry name" value="Oligo-1,6-glucosidase, Domain 2"/>
    <property type="match status" value="1"/>
</dbReference>
<dbReference type="STRING" id="178035.A0A154PFJ5"/>
<evidence type="ECO:0000259" key="7">
    <source>
        <dbReference type="SMART" id="SM00642"/>
    </source>
</evidence>
<feature type="signal peptide" evidence="6">
    <location>
        <begin position="1"/>
        <end position="20"/>
    </location>
</feature>
<name>A0A154PFJ5_DUFNO</name>
<dbReference type="InterPro" id="IPR017853">
    <property type="entry name" value="GH"/>
</dbReference>
<dbReference type="AlphaFoldDB" id="A0A154PFJ5"/>
<evidence type="ECO:0000313" key="8">
    <source>
        <dbReference type="EMBL" id="KZC10587.1"/>
    </source>
</evidence>
<comment type="catalytic activity">
    <reaction evidence="1">
        <text>Hydrolysis of terminal, non-reducing (1-&gt;4)-linked alpha-D-glucose residues with release of alpha-D-glucose.</text>
        <dbReference type="EC" id="3.2.1.20"/>
    </reaction>
</comment>
<dbReference type="EMBL" id="KQ434893">
    <property type="protein sequence ID" value="KZC10587.1"/>
    <property type="molecule type" value="Genomic_DNA"/>
</dbReference>
<dbReference type="InterPro" id="IPR013780">
    <property type="entry name" value="Glyco_hydro_b"/>
</dbReference>
<evidence type="ECO:0000256" key="1">
    <source>
        <dbReference type="ARBA" id="ARBA00001657"/>
    </source>
</evidence>
<dbReference type="CDD" id="cd11328">
    <property type="entry name" value="AmyAc_maltase"/>
    <property type="match status" value="1"/>
</dbReference>
<keyword evidence="9" id="KW-1185">Reference proteome</keyword>
<organism evidence="8 9">
    <name type="scientific">Dufourea novaeangliae</name>
    <name type="common">Sweat bee</name>
    <dbReference type="NCBI Taxonomy" id="178035"/>
    <lineage>
        <taxon>Eukaryota</taxon>
        <taxon>Metazoa</taxon>
        <taxon>Ecdysozoa</taxon>
        <taxon>Arthropoda</taxon>
        <taxon>Hexapoda</taxon>
        <taxon>Insecta</taxon>
        <taxon>Pterygota</taxon>
        <taxon>Neoptera</taxon>
        <taxon>Endopterygota</taxon>
        <taxon>Hymenoptera</taxon>
        <taxon>Apocrita</taxon>
        <taxon>Aculeata</taxon>
        <taxon>Apoidea</taxon>
        <taxon>Anthophila</taxon>
        <taxon>Halictidae</taxon>
        <taxon>Rophitinae</taxon>
        <taxon>Dufourea</taxon>
    </lineage>
</organism>
<dbReference type="OrthoDB" id="1740265at2759"/>
<dbReference type="InterPro" id="IPR006047">
    <property type="entry name" value="GH13_cat_dom"/>
</dbReference>
<dbReference type="SMART" id="SM00642">
    <property type="entry name" value="Aamy"/>
    <property type="match status" value="1"/>
</dbReference>
<dbReference type="PANTHER" id="PTHR10357">
    <property type="entry name" value="ALPHA-AMYLASE FAMILY MEMBER"/>
    <property type="match status" value="1"/>
</dbReference>
<keyword evidence="6" id="KW-0732">Signal</keyword>
<dbReference type="Gene3D" id="2.60.40.1180">
    <property type="entry name" value="Golgi alpha-mannosidase II"/>
    <property type="match status" value="1"/>
</dbReference>
<evidence type="ECO:0000313" key="9">
    <source>
        <dbReference type="Proteomes" id="UP000076502"/>
    </source>
</evidence>
<protein>
    <recommendedName>
        <fullName evidence="3">alpha-glucosidase</fullName>
        <ecNumber evidence="3">3.2.1.20</ecNumber>
    </recommendedName>
</protein>
<dbReference type="GO" id="GO:0005975">
    <property type="term" value="P:carbohydrate metabolic process"/>
    <property type="evidence" value="ECO:0007669"/>
    <property type="project" value="InterPro"/>
</dbReference>
<keyword evidence="5" id="KW-0326">Glycosidase</keyword>
<reference evidence="8 9" key="1">
    <citation type="submission" date="2015-07" db="EMBL/GenBank/DDBJ databases">
        <title>The genome of Dufourea novaeangliae.</title>
        <authorList>
            <person name="Pan H."/>
            <person name="Kapheim K."/>
        </authorList>
    </citation>
    <scope>NUCLEOTIDE SEQUENCE [LARGE SCALE GENOMIC DNA]</scope>
    <source>
        <strain evidence="8">0120121106</strain>
        <tissue evidence="8">Whole body</tissue>
    </source>
</reference>
<keyword evidence="5" id="KW-0378">Hydrolase</keyword>
<feature type="domain" description="Glycosyl hydrolase family 13 catalytic" evidence="7">
    <location>
        <begin position="35"/>
        <end position="457"/>
    </location>
</feature>
<comment type="similarity">
    <text evidence="2">Belongs to the glycosyl hydrolase 13 family.</text>
</comment>
<evidence type="ECO:0000256" key="5">
    <source>
        <dbReference type="ARBA" id="ARBA00023295"/>
    </source>
</evidence>
<dbReference type="FunFam" id="3.90.400.10:FF:000001">
    <property type="entry name" value="Maltase A3, isoform A"/>
    <property type="match status" value="1"/>
</dbReference>
<evidence type="ECO:0000256" key="4">
    <source>
        <dbReference type="ARBA" id="ARBA00023180"/>
    </source>
</evidence>
<feature type="chain" id="PRO_5007599540" description="alpha-glucosidase" evidence="6">
    <location>
        <begin position="21"/>
        <end position="574"/>
    </location>
</feature>
<keyword evidence="4" id="KW-0325">Glycoprotein</keyword>
<dbReference type="Pfam" id="PF00128">
    <property type="entry name" value="Alpha-amylase"/>
    <property type="match status" value="1"/>
</dbReference>
<dbReference type="PANTHER" id="PTHR10357:SF179">
    <property type="entry name" value="NEUTRAL AND BASIC AMINO ACID TRANSPORT PROTEIN RBAT"/>
    <property type="match status" value="1"/>
</dbReference>
<evidence type="ECO:0000256" key="2">
    <source>
        <dbReference type="ARBA" id="ARBA00008061"/>
    </source>
</evidence>